<evidence type="ECO:0000313" key="2">
    <source>
        <dbReference type="EMBL" id="KCV72932.1"/>
    </source>
</evidence>
<evidence type="ECO:0000313" key="3">
    <source>
        <dbReference type="Proteomes" id="UP000030693"/>
    </source>
</evidence>
<dbReference type="AlphaFoldDB" id="A0A058ZHH4"/>
<evidence type="ECO:0000256" key="1">
    <source>
        <dbReference type="SAM" id="MobiDB-lite"/>
    </source>
</evidence>
<organism evidence="2">
    <name type="scientific">Fonticula alba</name>
    <name type="common">Slime mold</name>
    <dbReference type="NCBI Taxonomy" id="691883"/>
    <lineage>
        <taxon>Eukaryota</taxon>
        <taxon>Rotosphaerida</taxon>
        <taxon>Fonticulaceae</taxon>
        <taxon>Fonticula</taxon>
    </lineage>
</organism>
<dbReference type="OrthoDB" id="3268436at2759"/>
<protein>
    <submittedName>
        <fullName evidence="2">Uncharacterized protein</fullName>
    </submittedName>
</protein>
<feature type="compositionally biased region" description="Low complexity" evidence="1">
    <location>
        <begin position="275"/>
        <end position="286"/>
    </location>
</feature>
<feature type="compositionally biased region" description="Low complexity" evidence="1">
    <location>
        <begin position="206"/>
        <end position="232"/>
    </location>
</feature>
<accession>A0A058ZHH4</accession>
<feature type="region of interest" description="Disordered" evidence="1">
    <location>
        <begin position="339"/>
        <end position="384"/>
    </location>
</feature>
<dbReference type="EMBL" id="KB932201">
    <property type="protein sequence ID" value="KCV72932.1"/>
    <property type="molecule type" value="Genomic_DNA"/>
</dbReference>
<sequence>MQAYLESPGDAGTEPLAGSSPHAAFDQTALTAGSPAIDDQSDDESSPSADGSIGPLTDDMRAARMQKGQCMYCGKHSATLPCMRLVRRGVPPLQAFRPPSLQDHARQQRDRALNRLCMICGGHPNNVQCMQMLRMGRVLDLTTGRYSLTQEERNRRTASGLCSYCGVHPSSAPCPTRPAHVQNGLDPMSAPTAVSLTASGAAGAQVAVSDPSMQPAGQSPAALAPASSQQSGQRRHRGPLSAEERERRIKAGLCLYCAEHSSYVPCQQRPLSKFPAAGGQPRNAGAPRPPAPHILQHPRGAQGNAYHGTMPGAGFPAGGGMPLAPQAAYGLAYQADGVPQGGMASGRPGPRHPGARPRAPHHHSVTGAGVSMSATAATPTGGSE</sequence>
<feature type="region of interest" description="Disordered" evidence="1">
    <location>
        <begin position="274"/>
        <end position="301"/>
    </location>
</feature>
<feature type="compositionally biased region" description="Basic residues" evidence="1">
    <location>
        <begin position="349"/>
        <end position="364"/>
    </location>
</feature>
<reference evidence="2" key="1">
    <citation type="submission" date="2013-04" db="EMBL/GenBank/DDBJ databases">
        <title>The Genome Sequence of Fonticula alba ATCC 38817.</title>
        <authorList>
            <consortium name="The Broad Institute Genomics Platform"/>
            <person name="Russ C."/>
            <person name="Cuomo C."/>
            <person name="Burger G."/>
            <person name="Gray M.W."/>
            <person name="Holland P.W.H."/>
            <person name="King N."/>
            <person name="Lang F.B.F."/>
            <person name="Roger A.J."/>
            <person name="Ruiz-Trillo I."/>
            <person name="Brown M."/>
            <person name="Walker B."/>
            <person name="Young S."/>
            <person name="Zeng Q."/>
            <person name="Gargeya S."/>
            <person name="Fitzgerald M."/>
            <person name="Haas B."/>
            <person name="Abouelleil A."/>
            <person name="Allen A.W."/>
            <person name="Alvarado L."/>
            <person name="Arachchi H.M."/>
            <person name="Berlin A.M."/>
            <person name="Chapman S.B."/>
            <person name="Gainer-Dewar J."/>
            <person name="Goldberg J."/>
            <person name="Griggs A."/>
            <person name="Gujja S."/>
            <person name="Hansen M."/>
            <person name="Howarth C."/>
            <person name="Imamovic A."/>
            <person name="Ireland A."/>
            <person name="Larimer J."/>
            <person name="McCowan C."/>
            <person name="Murphy C."/>
            <person name="Pearson M."/>
            <person name="Poon T.W."/>
            <person name="Priest M."/>
            <person name="Roberts A."/>
            <person name="Saif S."/>
            <person name="Shea T."/>
            <person name="Sisk P."/>
            <person name="Sykes S."/>
            <person name="Wortman J."/>
            <person name="Nusbaum C."/>
            <person name="Birren B."/>
        </authorList>
    </citation>
    <scope>NUCLEOTIDE SEQUENCE [LARGE SCALE GENOMIC DNA]</scope>
    <source>
        <strain evidence="2">ATCC 38817</strain>
    </source>
</reference>
<dbReference type="Proteomes" id="UP000030693">
    <property type="component" value="Unassembled WGS sequence"/>
</dbReference>
<proteinExistence type="predicted"/>
<gene>
    <name evidence="2" type="ORF">H696_00495</name>
</gene>
<feature type="compositionally biased region" description="Polar residues" evidence="1">
    <location>
        <begin position="372"/>
        <end position="384"/>
    </location>
</feature>
<feature type="region of interest" description="Disordered" evidence="1">
    <location>
        <begin position="1"/>
        <end position="57"/>
    </location>
</feature>
<keyword evidence="3" id="KW-1185">Reference proteome</keyword>
<feature type="region of interest" description="Disordered" evidence="1">
    <location>
        <begin position="206"/>
        <end position="244"/>
    </location>
</feature>
<dbReference type="RefSeq" id="XP_009492633.1">
    <property type="nucleotide sequence ID" value="XM_009494358.1"/>
</dbReference>
<dbReference type="GeneID" id="20525220"/>
<name>A0A058ZHH4_FONAL</name>